<accession>R6TVD1</accession>
<name>R6TVD1_9BACT</name>
<reference evidence="1" key="1">
    <citation type="submission" date="2012-11" db="EMBL/GenBank/DDBJ databases">
        <title>Dependencies among metagenomic species, viruses, plasmids and units of genetic variation.</title>
        <authorList>
            <person name="Nielsen H.B."/>
            <person name="Almeida M."/>
            <person name="Juncker A.S."/>
            <person name="Rasmussen S."/>
            <person name="Li J."/>
            <person name="Sunagawa S."/>
            <person name="Plichta D."/>
            <person name="Gautier L."/>
            <person name="Le Chatelier E."/>
            <person name="Peletier E."/>
            <person name="Bonde I."/>
            <person name="Nielsen T."/>
            <person name="Manichanh C."/>
            <person name="Arumugam M."/>
            <person name="Batto J."/>
            <person name="Santos M.B.Q.D."/>
            <person name="Blom N."/>
            <person name="Borruel N."/>
            <person name="Burgdorf K.S."/>
            <person name="Boumezbeur F."/>
            <person name="Casellas F."/>
            <person name="Dore J."/>
            <person name="Guarner F."/>
            <person name="Hansen T."/>
            <person name="Hildebrand F."/>
            <person name="Kaas R.S."/>
            <person name="Kennedy S."/>
            <person name="Kristiansen K."/>
            <person name="Kultima J.R."/>
            <person name="Leonard P."/>
            <person name="Levenez F."/>
            <person name="Lund O."/>
            <person name="Moumen B."/>
            <person name="Le Paslier D."/>
            <person name="Pons N."/>
            <person name="Pedersen O."/>
            <person name="Prifti E."/>
            <person name="Qin J."/>
            <person name="Raes J."/>
            <person name="Tap J."/>
            <person name="Tims S."/>
            <person name="Ussery D.W."/>
            <person name="Yamada T."/>
            <person name="MetaHit consortium"/>
            <person name="Renault P."/>
            <person name="Sicheritz-Ponten T."/>
            <person name="Bork P."/>
            <person name="Wang J."/>
            <person name="Brunak S."/>
            <person name="Ehrlich S.D."/>
        </authorList>
    </citation>
    <scope>NUCLEOTIDE SEQUENCE [LARGE SCALE GENOMIC DNA]</scope>
</reference>
<evidence type="ECO:0000313" key="1">
    <source>
        <dbReference type="EMBL" id="CDC76145.1"/>
    </source>
</evidence>
<dbReference type="PROSITE" id="PS51257">
    <property type="entry name" value="PROKAR_LIPOPROTEIN"/>
    <property type="match status" value="1"/>
</dbReference>
<comment type="caution">
    <text evidence="1">The sequence shown here is derived from an EMBL/GenBank/DDBJ whole genome shotgun (WGS) entry which is preliminary data.</text>
</comment>
<proteinExistence type="predicted"/>
<dbReference type="EMBL" id="CBFW010000344">
    <property type="protein sequence ID" value="CDC76145.1"/>
    <property type="molecule type" value="Genomic_DNA"/>
</dbReference>
<evidence type="ECO:0000313" key="2">
    <source>
        <dbReference type="Proteomes" id="UP000017938"/>
    </source>
</evidence>
<dbReference type="STRING" id="1263015.BN580_02077"/>
<dbReference type="Proteomes" id="UP000017938">
    <property type="component" value="Unassembled WGS sequence"/>
</dbReference>
<protein>
    <submittedName>
        <fullName evidence="1">Uncharacterized protein</fullName>
    </submittedName>
</protein>
<dbReference type="AlphaFoldDB" id="R6TVD1"/>
<gene>
    <name evidence="1" type="ORF">BN580_02077</name>
</gene>
<organism evidence="1 2">
    <name type="scientific">Candidatus Colimorpha enterica</name>
    <dbReference type="NCBI Taxonomy" id="3083063"/>
    <lineage>
        <taxon>Bacteria</taxon>
        <taxon>Pseudomonadati</taxon>
        <taxon>Bacteroidota</taxon>
        <taxon>Bacteroidia</taxon>
        <taxon>Bacteroidales</taxon>
        <taxon>Candidatus Colimorpha</taxon>
    </lineage>
</organism>
<sequence length="74" mass="7874">MRSIRIPKPRLENSCFALIAAPSSTGCGTGTLVNVKALTIGTTAHITVRIRQLSMPHTVKNSVLSRTTAACPQQ</sequence>